<feature type="domain" description="Gelsolin-like" evidence="3">
    <location>
        <begin position="33"/>
        <end position="104"/>
    </location>
</feature>
<dbReference type="GO" id="GO:0030239">
    <property type="term" value="P:myofibril assembly"/>
    <property type="evidence" value="ECO:0007669"/>
    <property type="project" value="TreeGrafter"/>
</dbReference>
<dbReference type="GO" id="GO:0005737">
    <property type="term" value="C:cytoplasm"/>
    <property type="evidence" value="ECO:0007669"/>
    <property type="project" value="TreeGrafter"/>
</dbReference>
<accession>A0A9D4M8M8</accession>
<dbReference type="GO" id="GO:0051016">
    <property type="term" value="P:barbed-end actin filament capping"/>
    <property type="evidence" value="ECO:0007669"/>
    <property type="project" value="TreeGrafter"/>
</dbReference>
<reference evidence="4" key="1">
    <citation type="journal article" date="2019" name="bioRxiv">
        <title>The Genome of the Zebra Mussel, Dreissena polymorpha: A Resource for Invasive Species Research.</title>
        <authorList>
            <person name="McCartney M.A."/>
            <person name="Auch B."/>
            <person name="Kono T."/>
            <person name="Mallez S."/>
            <person name="Zhang Y."/>
            <person name="Obille A."/>
            <person name="Becker A."/>
            <person name="Abrahante J.E."/>
            <person name="Garbe J."/>
            <person name="Badalamenti J.P."/>
            <person name="Herman A."/>
            <person name="Mangelson H."/>
            <person name="Liachko I."/>
            <person name="Sullivan S."/>
            <person name="Sone E.D."/>
            <person name="Koren S."/>
            <person name="Silverstein K.A.T."/>
            <person name="Beckman K.B."/>
            <person name="Gohl D.M."/>
        </authorList>
    </citation>
    <scope>NUCLEOTIDE SEQUENCE</scope>
    <source>
        <strain evidence="4">Duluth1</strain>
        <tissue evidence="4">Whole animal</tissue>
    </source>
</reference>
<dbReference type="InterPro" id="IPR007123">
    <property type="entry name" value="Gelsolin-like_dom"/>
</dbReference>
<gene>
    <name evidence="4" type="ORF">DPMN_035123</name>
</gene>
<comment type="caution">
    <text evidence="4">The sequence shown here is derived from an EMBL/GenBank/DDBJ whole genome shotgun (WGS) entry which is preliminary data.</text>
</comment>
<dbReference type="CDD" id="cd11292">
    <property type="entry name" value="gelsolin_S3_like"/>
    <property type="match status" value="1"/>
</dbReference>
<dbReference type="SUPFAM" id="SSF55753">
    <property type="entry name" value="Actin depolymerizing proteins"/>
    <property type="match status" value="1"/>
</dbReference>
<name>A0A9D4M8M8_DREPO</name>
<dbReference type="SMART" id="SM00262">
    <property type="entry name" value="GEL"/>
    <property type="match status" value="1"/>
</dbReference>
<dbReference type="GO" id="GO:0051014">
    <property type="term" value="P:actin filament severing"/>
    <property type="evidence" value="ECO:0007669"/>
    <property type="project" value="TreeGrafter"/>
</dbReference>
<reference evidence="4" key="2">
    <citation type="submission" date="2020-11" db="EMBL/GenBank/DDBJ databases">
        <authorList>
            <person name="McCartney M.A."/>
            <person name="Auch B."/>
            <person name="Kono T."/>
            <person name="Mallez S."/>
            <person name="Becker A."/>
            <person name="Gohl D.M."/>
            <person name="Silverstein K.A.T."/>
            <person name="Koren S."/>
            <person name="Bechman K.B."/>
            <person name="Herman A."/>
            <person name="Abrahante J.E."/>
            <person name="Garbe J."/>
        </authorList>
    </citation>
    <scope>NUCLEOTIDE SEQUENCE</scope>
    <source>
        <strain evidence="4">Duluth1</strain>
        <tissue evidence="4">Whole animal</tissue>
    </source>
</reference>
<keyword evidence="2" id="KW-0812">Transmembrane</keyword>
<dbReference type="GO" id="GO:0015629">
    <property type="term" value="C:actin cytoskeleton"/>
    <property type="evidence" value="ECO:0007669"/>
    <property type="project" value="TreeGrafter"/>
</dbReference>
<dbReference type="AlphaFoldDB" id="A0A9D4M8M8"/>
<dbReference type="Gene3D" id="3.40.20.10">
    <property type="entry name" value="Severin"/>
    <property type="match status" value="1"/>
</dbReference>
<dbReference type="GO" id="GO:0008154">
    <property type="term" value="P:actin polymerization or depolymerization"/>
    <property type="evidence" value="ECO:0007669"/>
    <property type="project" value="TreeGrafter"/>
</dbReference>
<evidence type="ECO:0000256" key="1">
    <source>
        <dbReference type="ARBA" id="ARBA00022737"/>
    </source>
</evidence>
<dbReference type="InterPro" id="IPR029006">
    <property type="entry name" value="ADF-H/Gelsolin-like_dom_sf"/>
</dbReference>
<dbReference type="GO" id="GO:0005634">
    <property type="term" value="C:nucleus"/>
    <property type="evidence" value="ECO:0007669"/>
    <property type="project" value="TreeGrafter"/>
</dbReference>
<feature type="transmembrane region" description="Helical" evidence="2">
    <location>
        <begin position="135"/>
        <end position="160"/>
    </location>
</feature>
<dbReference type="InterPro" id="IPR007122">
    <property type="entry name" value="Villin/Gelsolin"/>
</dbReference>
<evidence type="ECO:0000259" key="3">
    <source>
        <dbReference type="Pfam" id="PF00626"/>
    </source>
</evidence>
<dbReference type="Proteomes" id="UP000828390">
    <property type="component" value="Unassembled WGS sequence"/>
</dbReference>
<organism evidence="4 5">
    <name type="scientific">Dreissena polymorpha</name>
    <name type="common">Zebra mussel</name>
    <name type="synonym">Mytilus polymorpha</name>
    <dbReference type="NCBI Taxonomy" id="45954"/>
    <lineage>
        <taxon>Eukaryota</taxon>
        <taxon>Metazoa</taxon>
        <taxon>Spiralia</taxon>
        <taxon>Lophotrochozoa</taxon>
        <taxon>Mollusca</taxon>
        <taxon>Bivalvia</taxon>
        <taxon>Autobranchia</taxon>
        <taxon>Heteroconchia</taxon>
        <taxon>Euheterodonta</taxon>
        <taxon>Imparidentia</taxon>
        <taxon>Neoheterodontei</taxon>
        <taxon>Myida</taxon>
        <taxon>Dreissenoidea</taxon>
        <taxon>Dreissenidae</taxon>
        <taxon>Dreissena</taxon>
    </lineage>
</organism>
<keyword evidence="2" id="KW-1133">Transmembrane helix</keyword>
<keyword evidence="2" id="KW-0472">Membrane</keyword>
<dbReference type="GO" id="GO:0051015">
    <property type="term" value="F:actin filament binding"/>
    <property type="evidence" value="ECO:0007669"/>
    <property type="project" value="InterPro"/>
</dbReference>
<dbReference type="GO" id="GO:0005546">
    <property type="term" value="F:phosphatidylinositol-4,5-bisphosphate binding"/>
    <property type="evidence" value="ECO:0007669"/>
    <property type="project" value="TreeGrafter"/>
</dbReference>
<sequence>MPRFKSSCIYYCYDVFHGALLQCTKYLSFLEEIPEGKLKQKLLDTKQVYILDCKTDVFVWIGKKSTRLIRAAALKLSQELNSMLERPDYCSVTRCLEGTEPQIFKTKFIGWDDVIPVDYTRTAESIIRRGADMKVTLLAFLIMLGTKCKMHFFFFVFGVWN</sequence>
<dbReference type="PANTHER" id="PTHR11977">
    <property type="entry name" value="VILLIN"/>
    <property type="match status" value="1"/>
</dbReference>
<dbReference type="EMBL" id="JAIWYP010000002">
    <property type="protein sequence ID" value="KAH3871908.1"/>
    <property type="molecule type" value="Genomic_DNA"/>
</dbReference>
<proteinExistence type="predicted"/>
<evidence type="ECO:0000256" key="2">
    <source>
        <dbReference type="SAM" id="Phobius"/>
    </source>
</evidence>
<dbReference type="Pfam" id="PF00626">
    <property type="entry name" value="Gelsolin"/>
    <property type="match status" value="1"/>
</dbReference>
<evidence type="ECO:0000313" key="5">
    <source>
        <dbReference type="Proteomes" id="UP000828390"/>
    </source>
</evidence>
<protein>
    <recommendedName>
        <fullName evidence="3">Gelsolin-like domain-containing protein</fullName>
    </recommendedName>
</protein>
<evidence type="ECO:0000313" key="4">
    <source>
        <dbReference type="EMBL" id="KAH3871908.1"/>
    </source>
</evidence>
<keyword evidence="5" id="KW-1185">Reference proteome</keyword>
<keyword evidence="1" id="KW-0677">Repeat</keyword>
<dbReference type="PANTHER" id="PTHR11977:SF51">
    <property type="entry name" value="PROTEIN FLIGHTLESS-1 HOMOLOG"/>
    <property type="match status" value="1"/>
</dbReference>